<organism evidence="2 3">
    <name type="scientific">Novosphingobium piscinae</name>
    <dbReference type="NCBI Taxonomy" id="1507448"/>
    <lineage>
        <taxon>Bacteria</taxon>
        <taxon>Pseudomonadati</taxon>
        <taxon>Pseudomonadota</taxon>
        <taxon>Alphaproteobacteria</taxon>
        <taxon>Sphingomonadales</taxon>
        <taxon>Sphingomonadaceae</taxon>
        <taxon>Novosphingobium</taxon>
    </lineage>
</organism>
<dbReference type="Proteomes" id="UP000551327">
    <property type="component" value="Unassembled WGS sequence"/>
</dbReference>
<sequence>MAARPHRHRLRPHQPYRSGAVALPHPSWRRAVEGPPATTAPRAISAEEFWAALGVEP</sequence>
<dbReference type="AlphaFoldDB" id="A0A7X1KRK8"/>
<protein>
    <submittedName>
        <fullName evidence="2">Uncharacterized protein</fullName>
    </submittedName>
</protein>
<feature type="region of interest" description="Disordered" evidence="1">
    <location>
        <begin position="1"/>
        <end position="21"/>
    </location>
</feature>
<evidence type="ECO:0000313" key="3">
    <source>
        <dbReference type="Proteomes" id="UP000551327"/>
    </source>
</evidence>
<accession>A0A7X1KRK8</accession>
<proteinExistence type="predicted"/>
<comment type="caution">
    <text evidence="2">The sequence shown here is derived from an EMBL/GenBank/DDBJ whole genome shotgun (WGS) entry which is preliminary data.</text>
</comment>
<evidence type="ECO:0000256" key="1">
    <source>
        <dbReference type="SAM" id="MobiDB-lite"/>
    </source>
</evidence>
<evidence type="ECO:0000313" key="2">
    <source>
        <dbReference type="EMBL" id="MBC2670934.1"/>
    </source>
</evidence>
<feature type="compositionally biased region" description="Basic residues" evidence="1">
    <location>
        <begin position="1"/>
        <end position="14"/>
    </location>
</feature>
<dbReference type="RefSeq" id="WP_185680787.1">
    <property type="nucleotide sequence ID" value="NZ_JACLAX010000038.1"/>
</dbReference>
<keyword evidence="3" id="KW-1185">Reference proteome</keyword>
<dbReference type="EMBL" id="JACLAX010000038">
    <property type="protein sequence ID" value="MBC2670934.1"/>
    <property type="molecule type" value="Genomic_DNA"/>
</dbReference>
<reference evidence="2 3" key="1">
    <citation type="submission" date="2020-08" db="EMBL/GenBank/DDBJ databases">
        <title>The genome sequence of type strain Novosphingobium piscinae KCTC 42194.</title>
        <authorList>
            <person name="Liu Y."/>
        </authorList>
    </citation>
    <scope>NUCLEOTIDE SEQUENCE [LARGE SCALE GENOMIC DNA]</scope>
    <source>
        <strain evidence="2 3">KCTC 42194</strain>
    </source>
</reference>
<gene>
    <name evidence="2" type="ORF">H7F53_17400</name>
</gene>
<name>A0A7X1KRK8_9SPHN</name>